<comment type="caution">
    <text evidence="2">The sequence shown here is derived from an EMBL/GenBank/DDBJ whole genome shotgun (WGS) entry which is preliminary data.</text>
</comment>
<dbReference type="PANTHER" id="PTHR38454">
    <property type="entry name" value="INTEGRAL MEMBRANE PROTEIN-RELATED"/>
    <property type="match status" value="1"/>
</dbReference>
<gene>
    <name evidence="2" type="ORF">ACFQ4R_10460</name>
</gene>
<dbReference type="Pfam" id="PF09586">
    <property type="entry name" value="YfhO"/>
    <property type="match status" value="1"/>
</dbReference>
<feature type="transmembrane region" description="Helical" evidence="1">
    <location>
        <begin position="330"/>
        <end position="352"/>
    </location>
</feature>
<feature type="transmembrane region" description="Helical" evidence="1">
    <location>
        <begin position="364"/>
        <end position="382"/>
    </location>
</feature>
<keyword evidence="1" id="KW-0812">Transmembrane</keyword>
<feature type="transmembrane region" description="Helical" evidence="1">
    <location>
        <begin position="205"/>
        <end position="224"/>
    </location>
</feature>
<dbReference type="Proteomes" id="UP001597191">
    <property type="component" value="Unassembled WGS sequence"/>
</dbReference>
<organism evidence="2 3">
    <name type="scientific">Lapidilactobacillus gannanensis</name>
    <dbReference type="NCBI Taxonomy" id="2486002"/>
    <lineage>
        <taxon>Bacteria</taxon>
        <taxon>Bacillati</taxon>
        <taxon>Bacillota</taxon>
        <taxon>Bacilli</taxon>
        <taxon>Lactobacillales</taxon>
        <taxon>Lactobacillaceae</taxon>
        <taxon>Lapidilactobacillus</taxon>
    </lineage>
</organism>
<evidence type="ECO:0000313" key="3">
    <source>
        <dbReference type="Proteomes" id="UP001597191"/>
    </source>
</evidence>
<feature type="transmembrane region" description="Helical" evidence="1">
    <location>
        <begin position="15"/>
        <end position="34"/>
    </location>
</feature>
<sequence>MIKKRITAKPISEKWFYGLSFAIPLLAVFIYFALAHSFPFGNSSLLTTDLGQEYIDFYQYYRRVLLGHPDQFFYSFSSSLGGPMLGTWAYYLLSPLNLILLLTPGKWLTVGVWLMTAIKLGLTGWTMFYFLDHRPQHAYLHHEWQLALSLAYALCGYTTAYQLNIMWLDGVILLPLIMLGLEYLVNRGKYWTYLWTLSLAILTNYYIGYMLCLFSVLYFSYLMISNWSANKRGTIIARFSLSSLLAGSLNVWLLLPNLLELRASKATYNASKMIWRFQYNPLKLIPKLMLGSYSFDQMSSGQANIFTGTIVLFLALLFFLLRAIPGRQKLAAGGITLFLLLSFCLEPLDLLWHGGQFPVWYPSRFSFIFSAWLIILASSALAHRQNLRLWQVGVLGGFMVAWLGYLFFNQNQIDYLKPINLAFTCFFAIVSFFLIMFYFSAPPRNLLRFALAIVLISELLINYQASLQQISYTRQSEYWSYTGLLNNALKEVNPKRLQTQRLEKTFNRTNDDPFQFGYAGGQTFNSMLDPIIGKFYDQIGQAAGDNFVNYKYGTQITDSLLGYQTWLTTNPAINQELPELPDLSAGLTTTSFRPDVASYELVKNTGAVSIYQNTNALNYVFAANQAITKTSLLDNQPVTNQERILAGLTGTNSYQPLYSLVNFDQVKLTNLTRDTPTPAAVYTRKMNELPGSVTFTFTPTTNNSYYLSLGSVVNSDQISLTVNDENVPINENFRAAILLNVARREIGKKINITISLKKNQVYLQNINLYQLDQTTVNQRFKQLKSGNAKLTTVKGDQLAGTIKLNKNQLLMTTIPANTGWQLYVDGQKQPTQKVLKTFLGVKLSTGKHQFEFKFQPVGWLTGWIITLVSALIIAALWLKEQATSQQGLTFKWRQRLKK</sequence>
<reference evidence="3" key="1">
    <citation type="journal article" date="2019" name="Int. J. Syst. Evol. Microbiol.">
        <title>The Global Catalogue of Microorganisms (GCM) 10K type strain sequencing project: providing services to taxonomists for standard genome sequencing and annotation.</title>
        <authorList>
            <consortium name="The Broad Institute Genomics Platform"/>
            <consortium name="The Broad Institute Genome Sequencing Center for Infectious Disease"/>
            <person name="Wu L."/>
            <person name="Ma J."/>
        </authorList>
    </citation>
    <scope>NUCLEOTIDE SEQUENCE [LARGE SCALE GENOMIC DNA]</scope>
    <source>
        <strain evidence="3">CCM 8937</strain>
    </source>
</reference>
<feature type="transmembrane region" description="Helical" evidence="1">
    <location>
        <begin position="236"/>
        <end position="255"/>
    </location>
</feature>
<protein>
    <submittedName>
        <fullName evidence="2">YfhO family protein</fullName>
    </submittedName>
</protein>
<dbReference type="RefSeq" id="WP_125649226.1">
    <property type="nucleotide sequence ID" value="NZ_JBHTOH010000091.1"/>
</dbReference>
<evidence type="ECO:0000313" key="2">
    <source>
        <dbReference type="EMBL" id="MFD1411999.1"/>
    </source>
</evidence>
<feature type="transmembrane region" description="Helical" evidence="1">
    <location>
        <begin position="167"/>
        <end position="185"/>
    </location>
</feature>
<keyword evidence="1" id="KW-0472">Membrane</keyword>
<feature type="transmembrane region" description="Helical" evidence="1">
    <location>
        <begin position="389"/>
        <end position="408"/>
    </location>
</feature>
<keyword evidence="3" id="KW-1185">Reference proteome</keyword>
<evidence type="ECO:0000256" key="1">
    <source>
        <dbReference type="SAM" id="Phobius"/>
    </source>
</evidence>
<feature type="transmembrane region" description="Helical" evidence="1">
    <location>
        <begin position="857"/>
        <end position="878"/>
    </location>
</feature>
<dbReference type="EMBL" id="JBHTOH010000091">
    <property type="protein sequence ID" value="MFD1411999.1"/>
    <property type="molecule type" value="Genomic_DNA"/>
</dbReference>
<keyword evidence="1" id="KW-1133">Transmembrane helix</keyword>
<name>A0ABW4BP31_9LACO</name>
<feature type="transmembrane region" description="Helical" evidence="1">
    <location>
        <begin position="143"/>
        <end position="160"/>
    </location>
</feature>
<accession>A0ABW4BP31</accession>
<feature type="transmembrane region" description="Helical" evidence="1">
    <location>
        <begin position="72"/>
        <end position="93"/>
    </location>
</feature>
<dbReference type="PANTHER" id="PTHR38454:SF1">
    <property type="entry name" value="INTEGRAL MEMBRANE PROTEIN"/>
    <property type="match status" value="1"/>
</dbReference>
<feature type="transmembrane region" description="Helical" evidence="1">
    <location>
        <begin position="420"/>
        <end position="439"/>
    </location>
</feature>
<feature type="transmembrane region" description="Helical" evidence="1">
    <location>
        <begin position="105"/>
        <end position="131"/>
    </location>
</feature>
<feature type="transmembrane region" description="Helical" evidence="1">
    <location>
        <begin position="446"/>
        <end position="465"/>
    </location>
</feature>
<proteinExistence type="predicted"/>
<feature type="transmembrane region" description="Helical" evidence="1">
    <location>
        <begin position="303"/>
        <end position="323"/>
    </location>
</feature>
<dbReference type="InterPro" id="IPR018580">
    <property type="entry name" value="Uncharacterised_YfhO"/>
</dbReference>